<evidence type="ECO:0000313" key="1">
    <source>
        <dbReference type="EMBL" id="GFH11221.1"/>
    </source>
</evidence>
<dbReference type="Proteomes" id="UP000485058">
    <property type="component" value="Unassembled WGS sequence"/>
</dbReference>
<gene>
    <name evidence="1" type="ORF">HaLaN_06688</name>
    <name evidence="2" type="ORF">HaLaN_32670</name>
</gene>
<feature type="non-terminal residue" evidence="1">
    <location>
        <position position="1"/>
    </location>
</feature>
<dbReference type="EMBL" id="BLLF01008288">
    <property type="protein sequence ID" value="GFH33319.1"/>
    <property type="molecule type" value="Genomic_DNA"/>
</dbReference>
<dbReference type="EMBL" id="BLLF01000384">
    <property type="protein sequence ID" value="GFH11221.1"/>
    <property type="molecule type" value="Genomic_DNA"/>
</dbReference>
<comment type="caution">
    <text evidence="1">The sequence shown here is derived from an EMBL/GenBank/DDBJ whole genome shotgun (WGS) entry which is preliminary data.</text>
</comment>
<evidence type="ECO:0000313" key="2">
    <source>
        <dbReference type="EMBL" id="GFH33319.1"/>
    </source>
</evidence>
<proteinExistence type="predicted"/>
<reference evidence="1 3" key="1">
    <citation type="submission" date="2020-02" db="EMBL/GenBank/DDBJ databases">
        <title>Draft genome sequence of Haematococcus lacustris strain NIES-144.</title>
        <authorList>
            <person name="Morimoto D."/>
            <person name="Nakagawa S."/>
            <person name="Yoshida T."/>
            <person name="Sawayama S."/>
        </authorList>
    </citation>
    <scope>NUCLEOTIDE SEQUENCE [LARGE SCALE GENOMIC DNA]</scope>
    <source>
        <strain evidence="1 3">NIES-144</strain>
    </source>
</reference>
<evidence type="ECO:0000313" key="3">
    <source>
        <dbReference type="Proteomes" id="UP000485058"/>
    </source>
</evidence>
<accession>A0A699YNS8</accession>
<name>A0A699YNS8_HAELA</name>
<protein>
    <submittedName>
        <fullName evidence="1">ABC transporter G family protein</fullName>
    </submittedName>
</protein>
<feature type="non-terminal residue" evidence="1">
    <location>
        <position position="64"/>
    </location>
</feature>
<sequence length="64" mass="7522">GLIFYNLPATPEAVQLRLNLHYSNTSFFLLMPYISMSLYTSDRQYYLADISSSLYRPIIYYIAK</sequence>
<organism evidence="1 3">
    <name type="scientific">Haematococcus lacustris</name>
    <name type="common">Green alga</name>
    <name type="synonym">Haematococcus pluvialis</name>
    <dbReference type="NCBI Taxonomy" id="44745"/>
    <lineage>
        <taxon>Eukaryota</taxon>
        <taxon>Viridiplantae</taxon>
        <taxon>Chlorophyta</taxon>
        <taxon>core chlorophytes</taxon>
        <taxon>Chlorophyceae</taxon>
        <taxon>CS clade</taxon>
        <taxon>Chlamydomonadales</taxon>
        <taxon>Haematococcaceae</taxon>
        <taxon>Haematococcus</taxon>
    </lineage>
</organism>
<dbReference type="AlphaFoldDB" id="A0A699YNS8"/>
<keyword evidence="3" id="KW-1185">Reference proteome</keyword>